<evidence type="ECO:0000256" key="1">
    <source>
        <dbReference type="ARBA" id="ARBA00023002"/>
    </source>
</evidence>
<proteinExistence type="inferred from homology"/>
<dbReference type="InterPro" id="IPR036291">
    <property type="entry name" value="NAD(P)-bd_dom_sf"/>
</dbReference>
<keyword evidence="5" id="KW-1185">Reference proteome</keyword>
<evidence type="ECO:0000256" key="2">
    <source>
        <dbReference type="ARBA" id="ARBA00023445"/>
    </source>
</evidence>
<dbReference type="PANTHER" id="PTHR10366">
    <property type="entry name" value="NAD DEPENDENT EPIMERASE/DEHYDRATASE"/>
    <property type="match status" value="1"/>
</dbReference>
<dbReference type="Gene3D" id="3.40.50.720">
    <property type="entry name" value="NAD(P)-binding Rossmann-like Domain"/>
    <property type="match status" value="1"/>
</dbReference>
<gene>
    <name evidence="4" type="ORF">M408DRAFT_238470</name>
</gene>
<accession>A0A0C3B4L8</accession>
<dbReference type="GO" id="GO:0016616">
    <property type="term" value="F:oxidoreductase activity, acting on the CH-OH group of donors, NAD or NADP as acceptor"/>
    <property type="evidence" value="ECO:0007669"/>
    <property type="project" value="TreeGrafter"/>
</dbReference>
<dbReference type="InterPro" id="IPR050425">
    <property type="entry name" value="NAD(P)_dehydrat-like"/>
</dbReference>
<organism evidence="4 5">
    <name type="scientific">Serendipita vermifera MAFF 305830</name>
    <dbReference type="NCBI Taxonomy" id="933852"/>
    <lineage>
        <taxon>Eukaryota</taxon>
        <taxon>Fungi</taxon>
        <taxon>Dikarya</taxon>
        <taxon>Basidiomycota</taxon>
        <taxon>Agaricomycotina</taxon>
        <taxon>Agaricomycetes</taxon>
        <taxon>Sebacinales</taxon>
        <taxon>Serendipitaceae</taxon>
        <taxon>Serendipita</taxon>
    </lineage>
</organism>
<dbReference type="STRING" id="933852.A0A0C3B4L8"/>
<dbReference type="EMBL" id="KN824281">
    <property type="protein sequence ID" value="KIM31790.1"/>
    <property type="molecule type" value="Genomic_DNA"/>
</dbReference>
<dbReference type="AlphaFoldDB" id="A0A0C3B4L8"/>
<dbReference type="Proteomes" id="UP000054097">
    <property type="component" value="Unassembled WGS sequence"/>
</dbReference>
<evidence type="ECO:0000259" key="3">
    <source>
        <dbReference type="Pfam" id="PF01370"/>
    </source>
</evidence>
<comment type="similarity">
    <text evidence="2">Belongs to the NAD(P)-dependent epimerase/dehydratase family. Dihydroflavonol-4-reductase subfamily.</text>
</comment>
<name>A0A0C3B4L8_SERVB</name>
<dbReference type="Pfam" id="PF01370">
    <property type="entry name" value="Epimerase"/>
    <property type="match status" value="1"/>
</dbReference>
<dbReference type="InterPro" id="IPR001509">
    <property type="entry name" value="Epimerase_deHydtase"/>
</dbReference>
<dbReference type="HOGENOM" id="CLU_007383_9_2_1"/>
<protein>
    <recommendedName>
        <fullName evidence="3">NAD-dependent epimerase/dehydratase domain-containing protein</fullName>
    </recommendedName>
</protein>
<reference evidence="4 5" key="1">
    <citation type="submission" date="2014-04" db="EMBL/GenBank/DDBJ databases">
        <authorList>
            <consortium name="DOE Joint Genome Institute"/>
            <person name="Kuo A."/>
            <person name="Zuccaro A."/>
            <person name="Kohler A."/>
            <person name="Nagy L.G."/>
            <person name="Floudas D."/>
            <person name="Copeland A."/>
            <person name="Barry K.W."/>
            <person name="Cichocki N."/>
            <person name="Veneault-Fourrey C."/>
            <person name="LaButti K."/>
            <person name="Lindquist E.A."/>
            <person name="Lipzen A."/>
            <person name="Lundell T."/>
            <person name="Morin E."/>
            <person name="Murat C."/>
            <person name="Sun H."/>
            <person name="Tunlid A."/>
            <person name="Henrissat B."/>
            <person name="Grigoriev I.V."/>
            <person name="Hibbett D.S."/>
            <person name="Martin F."/>
            <person name="Nordberg H.P."/>
            <person name="Cantor M.N."/>
            <person name="Hua S.X."/>
        </authorList>
    </citation>
    <scope>NUCLEOTIDE SEQUENCE [LARGE SCALE GENOMIC DNA]</scope>
    <source>
        <strain evidence="4 5">MAFF 305830</strain>
    </source>
</reference>
<dbReference type="OrthoDB" id="2735536at2759"/>
<feature type="domain" description="NAD-dependent epimerase/dehydratase" evidence="3">
    <location>
        <begin position="4"/>
        <end position="252"/>
    </location>
</feature>
<dbReference type="PANTHER" id="PTHR10366:SF564">
    <property type="entry name" value="STEROL-4-ALPHA-CARBOXYLATE 3-DEHYDROGENASE, DECARBOXYLATING"/>
    <property type="match status" value="1"/>
</dbReference>
<reference evidence="5" key="2">
    <citation type="submission" date="2015-01" db="EMBL/GenBank/DDBJ databases">
        <title>Evolutionary Origins and Diversification of the Mycorrhizal Mutualists.</title>
        <authorList>
            <consortium name="DOE Joint Genome Institute"/>
            <consortium name="Mycorrhizal Genomics Consortium"/>
            <person name="Kohler A."/>
            <person name="Kuo A."/>
            <person name="Nagy L.G."/>
            <person name="Floudas D."/>
            <person name="Copeland A."/>
            <person name="Barry K.W."/>
            <person name="Cichocki N."/>
            <person name="Veneault-Fourrey C."/>
            <person name="LaButti K."/>
            <person name="Lindquist E.A."/>
            <person name="Lipzen A."/>
            <person name="Lundell T."/>
            <person name="Morin E."/>
            <person name="Murat C."/>
            <person name="Riley R."/>
            <person name="Ohm R."/>
            <person name="Sun H."/>
            <person name="Tunlid A."/>
            <person name="Henrissat B."/>
            <person name="Grigoriev I.V."/>
            <person name="Hibbett D.S."/>
            <person name="Martin F."/>
        </authorList>
    </citation>
    <scope>NUCLEOTIDE SEQUENCE [LARGE SCALE GENOMIC DNA]</scope>
    <source>
        <strain evidence="5">MAFF 305830</strain>
    </source>
</reference>
<evidence type="ECO:0000313" key="4">
    <source>
        <dbReference type="EMBL" id="KIM31790.1"/>
    </source>
</evidence>
<sequence length="338" mass="35763">MHAGGTGFIGSAVLANLLTKGFTVKAVVRSLVKAVPLETTFKPYVESGKLSFAVVPDITVPGAFASALSGIDGVVHCASPMVPSDPEADPQDLIGPAVQGTIGILQDAAKVPGIKRVVVTSSAITLLEPKEGKYVYTEADWFDTAPKIVEQQGRSAPGALKYIASKVLAEHATWDWIEANKPSFELVTVLPPWTWGKSILADPTHIRPQASNYRLLSAVSRARDGTLDLVETTDFTDVLDIAEGHVKALTTPGISGQRFALIGCSATWQDTLDSIASKPVQGLAVPIGQPGSGKSISDIAEKIVSGEKAVKEFGMAYRSPKDTAYDTLTQALELGWKP</sequence>
<dbReference type="SUPFAM" id="SSF51735">
    <property type="entry name" value="NAD(P)-binding Rossmann-fold domains"/>
    <property type="match status" value="1"/>
</dbReference>
<evidence type="ECO:0000313" key="5">
    <source>
        <dbReference type="Proteomes" id="UP000054097"/>
    </source>
</evidence>
<keyword evidence="1" id="KW-0560">Oxidoreductase</keyword>